<dbReference type="AlphaFoldDB" id="A0A3N4LJ63"/>
<feature type="compositionally biased region" description="Low complexity" evidence="1">
    <location>
        <begin position="46"/>
        <end position="60"/>
    </location>
</feature>
<protein>
    <submittedName>
        <fullName evidence="2">Uncharacterized protein</fullName>
    </submittedName>
</protein>
<feature type="compositionally biased region" description="Polar residues" evidence="1">
    <location>
        <begin position="569"/>
        <end position="601"/>
    </location>
</feature>
<evidence type="ECO:0000313" key="3">
    <source>
        <dbReference type="Proteomes" id="UP000267821"/>
    </source>
</evidence>
<dbReference type="EMBL" id="ML121559">
    <property type="protein sequence ID" value="RPB21499.1"/>
    <property type="molecule type" value="Genomic_DNA"/>
</dbReference>
<dbReference type="OrthoDB" id="10397199at2759"/>
<dbReference type="Proteomes" id="UP000267821">
    <property type="component" value="Unassembled WGS sequence"/>
</dbReference>
<name>A0A3N4LJ63_9PEZI</name>
<feature type="region of interest" description="Disordered" evidence="1">
    <location>
        <begin position="466"/>
        <end position="508"/>
    </location>
</feature>
<feature type="region of interest" description="Disordered" evidence="1">
    <location>
        <begin position="43"/>
        <end position="65"/>
    </location>
</feature>
<organism evidence="2 3">
    <name type="scientific">Terfezia boudieri ATCC MYA-4762</name>
    <dbReference type="NCBI Taxonomy" id="1051890"/>
    <lineage>
        <taxon>Eukaryota</taxon>
        <taxon>Fungi</taxon>
        <taxon>Dikarya</taxon>
        <taxon>Ascomycota</taxon>
        <taxon>Pezizomycotina</taxon>
        <taxon>Pezizomycetes</taxon>
        <taxon>Pezizales</taxon>
        <taxon>Pezizaceae</taxon>
        <taxon>Terfezia</taxon>
    </lineage>
</organism>
<evidence type="ECO:0000256" key="1">
    <source>
        <dbReference type="SAM" id="MobiDB-lite"/>
    </source>
</evidence>
<proteinExistence type="predicted"/>
<keyword evidence="3" id="KW-1185">Reference proteome</keyword>
<feature type="compositionally biased region" description="Basic and acidic residues" evidence="1">
    <location>
        <begin position="487"/>
        <end position="502"/>
    </location>
</feature>
<feature type="region of interest" description="Disordered" evidence="1">
    <location>
        <begin position="1"/>
        <end position="24"/>
    </location>
</feature>
<feature type="compositionally biased region" description="Polar residues" evidence="1">
    <location>
        <begin position="229"/>
        <end position="248"/>
    </location>
</feature>
<feature type="region of interest" description="Disordered" evidence="1">
    <location>
        <begin position="225"/>
        <end position="271"/>
    </location>
</feature>
<sequence length="610" mass="66380">MPPKPIPMSDTRSSNARAHSAPAFRNTNQASYIENANTWNQPQFVAPAPRSQPQTTPSSSLMGPPTIIPPYVTGRSDIQAKFDEIYFTSPLPRSISNIYSTLQTQPQASPNSPSTMTLQQQYTPVPQAIPGASQSYHALAQNINPNTRFRSITQAATQTFAAARQLANAPTQTFGGMGPLSAADPGTAAATFQTYTTENGIKVYVGPFANAYAYFGLTPPNMHTAGMEGQSNNTRAGENMRSTDTADPSVSACKEPATPPHSQGRAFSPSPAYSPLLAPALDLQKLASPLKKCVMPEASKAKRKSQQVAKAIETESEPITQVLEVQQEAKPSNESVTPEAAKTYVKGKGKAIQTDTGPEAAVFDLSGIKNIHSRAQPELAAATDTSVTESEMAAAVVTMDEQKQMPENVALDTQLITTSKPESDAEQVEKKIIAVETDKQLQALDHPWQIDLFESDSAKRLRKISRVSEPVTERTTRSRANMRRAKNRSETEPEAPEVERPSSRRLSGRATLTPRPWWIAGSLPVSVAPVRAHSGSVQPPSMNGKRKRSARNEEQDEQATEQDARRSRTSPFTSGTAQSDSMEYPSVNKNAQQEKYTTQLLQRMYPRTRA</sequence>
<evidence type="ECO:0000313" key="2">
    <source>
        <dbReference type="EMBL" id="RPB21499.1"/>
    </source>
</evidence>
<gene>
    <name evidence="2" type="ORF">L211DRAFT_840687</name>
</gene>
<dbReference type="InParanoid" id="A0A3N4LJ63"/>
<accession>A0A3N4LJ63</accession>
<reference evidence="2 3" key="1">
    <citation type="journal article" date="2018" name="Nat. Ecol. Evol.">
        <title>Pezizomycetes genomes reveal the molecular basis of ectomycorrhizal truffle lifestyle.</title>
        <authorList>
            <person name="Murat C."/>
            <person name="Payen T."/>
            <person name="Noel B."/>
            <person name="Kuo A."/>
            <person name="Morin E."/>
            <person name="Chen J."/>
            <person name="Kohler A."/>
            <person name="Krizsan K."/>
            <person name="Balestrini R."/>
            <person name="Da Silva C."/>
            <person name="Montanini B."/>
            <person name="Hainaut M."/>
            <person name="Levati E."/>
            <person name="Barry K.W."/>
            <person name="Belfiori B."/>
            <person name="Cichocki N."/>
            <person name="Clum A."/>
            <person name="Dockter R.B."/>
            <person name="Fauchery L."/>
            <person name="Guy J."/>
            <person name="Iotti M."/>
            <person name="Le Tacon F."/>
            <person name="Lindquist E.A."/>
            <person name="Lipzen A."/>
            <person name="Malagnac F."/>
            <person name="Mello A."/>
            <person name="Molinier V."/>
            <person name="Miyauchi S."/>
            <person name="Poulain J."/>
            <person name="Riccioni C."/>
            <person name="Rubini A."/>
            <person name="Sitrit Y."/>
            <person name="Splivallo R."/>
            <person name="Traeger S."/>
            <person name="Wang M."/>
            <person name="Zifcakova L."/>
            <person name="Wipf D."/>
            <person name="Zambonelli A."/>
            <person name="Paolocci F."/>
            <person name="Nowrousian M."/>
            <person name="Ottonello S."/>
            <person name="Baldrian P."/>
            <person name="Spatafora J.W."/>
            <person name="Henrissat B."/>
            <person name="Nagy L.G."/>
            <person name="Aury J.M."/>
            <person name="Wincker P."/>
            <person name="Grigoriev I.V."/>
            <person name="Bonfante P."/>
            <person name="Martin F.M."/>
        </authorList>
    </citation>
    <scope>NUCLEOTIDE SEQUENCE [LARGE SCALE GENOMIC DNA]</scope>
    <source>
        <strain evidence="2 3">ATCC MYA-4762</strain>
    </source>
</reference>
<feature type="region of interest" description="Disordered" evidence="1">
    <location>
        <begin position="532"/>
        <end position="610"/>
    </location>
</feature>